<accession>D6TNG9</accession>
<reference evidence="1 2" key="1">
    <citation type="journal article" date="2011" name="Stand. Genomic Sci.">
        <title>Non-contiguous finished genome sequence and contextual data of the filamentous soil bacterium Ktedonobacter racemifer type strain (SOSP1-21).</title>
        <authorList>
            <person name="Chang Y.J."/>
            <person name="Land M."/>
            <person name="Hauser L."/>
            <person name="Chertkov O."/>
            <person name="Del Rio T.G."/>
            <person name="Nolan M."/>
            <person name="Copeland A."/>
            <person name="Tice H."/>
            <person name="Cheng J.F."/>
            <person name="Lucas S."/>
            <person name="Han C."/>
            <person name="Goodwin L."/>
            <person name="Pitluck S."/>
            <person name="Ivanova N."/>
            <person name="Ovchinikova G."/>
            <person name="Pati A."/>
            <person name="Chen A."/>
            <person name="Palaniappan K."/>
            <person name="Mavromatis K."/>
            <person name="Liolios K."/>
            <person name="Brettin T."/>
            <person name="Fiebig A."/>
            <person name="Rohde M."/>
            <person name="Abt B."/>
            <person name="Goker M."/>
            <person name="Detter J.C."/>
            <person name="Woyke T."/>
            <person name="Bristow J."/>
            <person name="Eisen J.A."/>
            <person name="Markowitz V."/>
            <person name="Hugenholtz P."/>
            <person name="Kyrpides N.C."/>
            <person name="Klenk H.P."/>
            <person name="Lapidus A."/>
        </authorList>
    </citation>
    <scope>NUCLEOTIDE SEQUENCE [LARGE SCALE GENOMIC DNA]</scope>
    <source>
        <strain evidence="2">DSM 44963</strain>
    </source>
</reference>
<protein>
    <submittedName>
        <fullName evidence="1">Uncharacterized protein</fullName>
    </submittedName>
</protein>
<organism evidence="1 2">
    <name type="scientific">Ktedonobacter racemifer DSM 44963</name>
    <dbReference type="NCBI Taxonomy" id="485913"/>
    <lineage>
        <taxon>Bacteria</taxon>
        <taxon>Bacillati</taxon>
        <taxon>Chloroflexota</taxon>
        <taxon>Ktedonobacteria</taxon>
        <taxon>Ktedonobacterales</taxon>
        <taxon>Ktedonobacteraceae</taxon>
        <taxon>Ktedonobacter</taxon>
    </lineage>
</organism>
<evidence type="ECO:0000313" key="1">
    <source>
        <dbReference type="EMBL" id="EFH87300.1"/>
    </source>
</evidence>
<gene>
    <name evidence="1" type="ORF">Krac_8630</name>
</gene>
<name>D6TNG9_KTERA</name>
<proteinExistence type="predicted"/>
<sequence length="41" mass="4736">MVQDQREEHNEPRLDEAMLIAIEAQVKDIAEKITQQAKDNS</sequence>
<keyword evidence="2" id="KW-1185">Reference proteome</keyword>
<dbReference type="EMBL" id="ADVG01000002">
    <property type="protein sequence ID" value="EFH87300.1"/>
    <property type="molecule type" value="Genomic_DNA"/>
</dbReference>
<dbReference type="Proteomes" id="UP000004508">
    <property type="component" value="Unassembled WGS sequence"/>
</dbReference>
<evidence type="ECO:0000313" key="2">
    <source>
        <dbReference type="Proteomes" id="UP000004508"/>
    </source>
</evidence>
<dbReference type="InParanoid" id="D6TNG9"/>
<comment type="caution">
    <text evidence="1">The sequence shown here is derived from an EMBL/GenBank/DDBJ whole genome shotgun (WGS) entry which is preliminary data.</text>
</comment>
<dbReference type="AlphaFoldDB" id="D6TNG9"/>